<feature type="coiled-coil region" evidence="3">
    <location>
        <begin position="174"/>
        <end position="208"/>
    </location>
</feature>
<evidence type="ECO:0000313" key="6">
    <source>
        <dbReference type="EMBL" id="MDX9688659.1"/>
    </source>
</evidence>
<dbReference type="InterPro" id="IPR050469">
    <property type="entry name" value="Diguanylate_Cyclase"/>
</dbReference>
<keyword evidence="4" id="KW-0472">Membrane</keyword>
<dbReference type="Pfam" id="PF05230">
    <property type="entry name" value="MASE2"/>
    <property type="match status" value="1"/>
</dbReference>
<dbReference type="InterPro" id="IPR007894">
    <property type="entry name" value="MASE2"/>
</dbReference>
<dbReference type="NCBIfam" id="TIGR00254">
    <property type="entry name" value="GGDEF"/>
    <property type="match status" value="1"/>
</dbReference>
<keyword evidence="6" id="KW-0808">Transferase</keyword>
<dbReference type="PANTHER" id="PTHR45138">
    <property type="entry name" value="REGULATORY COMPONENTS OF SENSORY TRANSDUCTION SYSTEM"/>
    <property type="match status" value="1"/>
</dbReference>
<dbReference type="SUPFAM" id="SSF55073">
    <property type="entry name" value="Nucleotide cyclase"/>
    <property type="match status" value="1"/>
</dbReference>
<keyword evidence="6" id="KW-0548">Nucleotidyltransferase</keyword>
<evidence type="ECO:0000256" key="2">
    <source>
        <dbReference type="ARBA" id="ARBA00034247"/>
    </source>
</evidence>
<evidence type="ECO:0000256" key="4">
    <source>
        <dbReference type="SAM" id="Phobius"/>
    </source>
</evidence>
<accession>A0ABU5C0U6</accession>
<keyword evidence="7" id="KW-1185">Reference proteome</keyword>
<feature type="domain" description="GGDEF" evidence="5">
    <location>
        <begin position="235"/>
        <end position="368"/>
    </location>
</feature>
<organism evidence="6 7">
    <name type="scientific">Halopseudomonas formosensis</name>
    <dbReference type="NCBI Taxonomy" id="1002526"/>
    <lineage>
        <taxon>Bacteria</taxon>
        <taxon>Pseudomonadati</taxon>
        <taxon>Pseudomonadota</taxon>
        <taxon>Gammaproteobacteria</taxon>
        <taxon>Pseudomonadales</taxon>
        <taxon>Pseudomonadaceae</taxon>
        <taxon>Halopseudomonas</taxon>
    </lineage>
</organism>
<protein>
    <recommendedName>
        <fullName evidence="1">diguanylate cyclase</fullName>
        <ecNumber evidence="1">2.7.7.65</ecNumber>
    </recommendedName>
</protein>
<dbReference type="Gene3D" id="3.30.70.270">
    <property type="match status" value="1"/>
</dbReference>
<evidence type="ECO:0000256" key="1">
    <source>
        <dbReference type="ARBA" id="ARBA00012528"/>
    </source>
</evidence>
<feature type="transmembrane region" description="Helical" evidence="4">
    <location>
        <begin position="42"/>
        <end position="63"/>
    </location>
</feature>
<dbReference type="PANTHER" id="PTHR45138:SF9">
    <property type="entry name" value="DIGUANYLATE CYCLASE DGCM-RELATED"/>
    <property type="match status" value="1"/>
</dbReference>
<dbReference type="Pfam" id="PF00990">
    <property type="entry name" value="GGDEF"/>
    <property type="match status" value="1"/>
</dbReference>
<dbReference type="CDD" id="cd01949">
    <property type="entry name" value="GGDEF"/>
    <property type="match status" value="1"/>
</dbReference>
<sequence length="379" mass="42197">MARSGSTQVHWVVRLNYRNRSLSFMLLFGVIALHWLDDPPGPLLWVLLVMQLLIYPHIAYQLARRASLMLRAETIVMLLDAGLFGCWVAVLGFPLWISFAMLVSVHINLVAFRGVPGLLSCMAASLTGVLVGMLLADVELRPDSSMQVTLACMVALSLYLLAFSHSAHLRSLSLRDAKEQLRNSQRQLQRKLEEINALQIQLRELAHRDPLTGLYNRRHLDAQLLDNVVNRKADSNLCLLLIDIDHFKRINDEFGHQAGDQVLARLAGLLTSHCRSSDIICRYGGEEFVVLMPEVTIGAAVERADAIRLAFTGLKMRFNNRDLAPTLSVGIAACPLHATSGDRLFECADQALYRAKAAGRNRTVLWSADRLSPTDPSTI</sequence>
<evidence type="ECO:0000256" key="3">
    <source>
        <dbReference type="SAM" id="Coils"/>
    </source>
</evidence>
<keyword evidence="4" id="KW-0812">Transmembrane</keyword>
<dbReference type="GO" id="GO:0052621">
    <property type="term" value="F:diguanylate cyclase activity"/>
    <property type="evidence" value="ECO:0007669"/>
    <property type="project" value="UniProtKB-EC"/>
</dbReference>
<dbReference type="Proteomes" id="UP001281217">
    <property type="component" value="Unassembled WGS sequence"/>
</dbReference>
<evidence type="ECO:0000313" key="7">
    <source>
        <dbReference type="Proteomes" id="UP001281217"/>
    </source>
</evidence>
<dbReference type="PROSITE" id="PS50887">
    <property type="entry name" value="GGDEF"/>
    <property type="match status" value="1"/>
</dbReference>
<dbReference type="EMBL" id="JAVRDO010000012">
    <property type="protein sequence ID" value="MDX9688659.1"/>
    <property type="molecule type" value="Genomic_DNA"/>
</dbReference>
<feature type="transmembrane region" description="Helical" evidence="4">
    <location>
        <begin position="21"/>
        <end position="36"/>
    </location>
</feature>
<dbReference type="InterPro" id="IPR029787">
    <property type="entry name" value="Nucleotide_cyclase"/>
</dbReference>
<reference evidence="7" key="1">
    <citation type="submission" date="2023-07" db="EMBL/GenBank/DDBJ databases">
        <authorList>
            <person name="de Witt J."/>
        </authorList>
    </citation>
    <scope>NUCLEOTIDE SEQUENCE [LARGE SCALE GENOMIC DNA]</scope>
    <source>
        <strain evidence="7">FZJ</strain>
    </source>
</reference>
<comment type="caution">
    <text evidence="6">The sequence shown here is derived from an EMBL/GenBank/DDBJ whole genome shotgun (WGS) entry which is preliminary data.</text>
</comment>
<gene>
    <name evidence="6" type="ORF">RED13_000201</name>
</gene>
<feature type="transmembrane region" description="Helical" evidence="4">
    <location>
        <begin position="148"/>
        <end position="167"/>
    </location>
</feature>
<dbReference type="InterPro" id="IPR043128">
    <property type="entry name" value="Rev_trsase/Diguanyl_cyclase"/>
</dbReference>
<name>A0ABU5C0U6_9GAMM</name>
<proteinExistence type="predicted"/>
<comment type="catalytic activity">
    <reaction evidence="2">
        <text>2 GTP = 3',3'-c-di-GMP + 2 diphosphate</text>
        <dbReference type="Rhea" id="RHEA:24898"/>
        <dbReference type="ChEBI" id="CHEBI:33019"/>
        <dbReference type="ChEBI" id="CHEBI:37565"/>
        <dbReference type="ChEBI" id="CHEBI:58805"/>
        <dbReference type="EC" id="2.7.7.65"/>
    </reaction>
</comment>
<keyword evidence="3" id="KW-0175">Coiled coil</keyword>
<keyword evidence="4" id="KW-1133">Transmembrane helix</keyword>
<dbReference type="EC" id="2.7.7.65" evidence="1"/>
<feature type="transmembrane region" description="Helical" evidence="4">
    <location>
        <begin position="75"/>
        <end position="97"/>
    </location>
</feature>
<evidence type="ECO:0000259" key="5">
    <source>
        <dbReference type="PROSITE" id="PS50887"/>
    </source>
</evidence>
<dbReference type="SMART" id="SM00267">
    <property type="entry name" value="GGDEF"/>
    <property type="match status" value="1"/>
</dbReference>
<dbReference type="RefSeq" id="WP_320332007.1">
    <property type="nucleotide sequence ID" value="NZ_JAVRDO010000012.1"/>
</dbReference>
<feature type="transmembrane region" description="Helical" evidence="4">
    <location>
        <begin position="117"/>
        <end position="136"/>
    </location>
</feature>
<dbReference type="InterPro" id="IPR000160">
    <property type="entry name" value="GGDEF_dom"/>
</dbReference>